<evidence type="ECO:0008006" key="3">
    <source>
        <dbReference type="Google" id="ProtNLM"/>
    </source>
</evidence>
<gene>
    <name evidence="1" type="ORF">A3A38_02580</name>
</gene>
<dbReference type="Gene3D" id="3.30.1490.300">
    <property type="match status" value="1"/>
</dbReference>
<dbReference type="PANTHER" id="PTHR32432">
    <property type="entry name" value="CELL DIVISION PROTEIN FTSA-RELATED"/>
    <property type="match status" value="1"/>
</dbReference>
<sequence>MLLSRALARWFPVPQLLVPRAAGVDITDASVKWLSFAPRGKGTRIASYGSEKLPGGIVERGNIKDTQALADVLKGIRKHEKFSFAHAALPEEDAYVFSMHVPPGSSRAQARAMIEFELEARVPIPPDQAVFDYDVVHGHDENGEEIAVSVFPRDLAEGYTEAFSKAGIELLSLEIEARSIARAVSQKGRDLTTLLVDCGSARTGVAILVHGIPIFTSTIDIGGQHLSKAVMDALSVSEEEAQVFKNEHGLVPHDPASKKALEALEQVAFSLADELGRHYRFWETRRSERNERSMPVERVFLLGGSANLKGFPEFIAGKVRAQTERPNVWRNAFSFDEYIPPIDFRTSFQYATAIGLALRSNR</sequence>
<dbReference type="AlphaFoldDB" id="A0A1F6EGR4"/>
<dbReference type="Pfam" id="PF11104">
    <property type="entry name" value="PilM_2"/>
    <property type="match status" value="1"/>
</dbReference>
<dbReference type="InterPro" id="IPR050696">
    <property type="entry name" value="FtsA/MreB"/>
</dbReference>
<evidence type="ECO:0000313" key="2">
    <source>
        <dbReference type="Proteomes" id="UP000177306"/>
    </source>
</evidence>
<organism evidence="1 2">
    <name type="scientific">Candidatus Kaiserbacteria bacterium RIFCSPLOWO2_01_FULL_53_17</name>
    <dbReference type="NCBI Taxonomy" id="1798511"/>
    <lineage>
        <taxon>Bacteria</taxon>
        <taxon>Candidatus Kaiseribacteriota</taxon>
    </lineage>
</organism>
<dbReference type="InterPro" id="IPR005883">
    <property type="entry name" value="PilM"/>
</dbReference>
<evidence type="ECO:0000313" key="1">
    <source>
        <dbReference type="EMBL" id="OGG72831.1"/>
    </source>
</evidence>
<name>A0A1F6EGR4_9BACT</name>
<reference evidence="1 2" key="1">
    <citation type="journal article" date="2016" name="Nat. Commun.">
        <title>Thousands of microbial genomes shed light on interconnected biogeochemical processes in an aquifer system.</title>
        <authorList>
            <person name="Anantharaman K."/>
            <person name="Brown C.T."/>
            <person name="Hug L.A."/>
            <person name="Sharon I."/>
            <person name="Castelle C.J."/>
            <person name="Probst A.J."/>
            <person name="Thomas B.C."/>
            <person name="Singh A."/>
            <person name="Wilkins M.J."/>
            <person name="Karaoz U."/>
            <person name="Brodie E.L."/>
            <person name="Williams K.H."/>
            <person name="Hubbard S.S."/>
            <person name="Banfield J.F."/>
        </authorList>
    </citation>
    <scope>NUCLEOTIDE SEQUENCE [LARGE SCALE GENOMIC DNA]</scope>
</reference>
<accession>A0A1F6EGR4</accession>
<dbReference type="InterPro" id="IPR043129">
    <property type="entry name" value="ATPase_NBD"/>
</dbReference>
<dbReference type="Gene3D" id="3.30.420.40">
    <property type="match status" value="2"/>
</dbReference>
<dbReference type="SUPFAM" id="SSF53067">
    <property type="entry name" value="Actin-like ATPase domain"/>
    <property type="match status" value="2"/>
</dbReference>
<comment type="caution">
    <text evidence="1">The sequence shown here is derived from an EMBL/GenBank/DDBJ whole genome shotgun (WGS) entry which is preliminary data.</text>
</comment>
<dbReference type="CDD" id="cd24049">
    <property type="entry name" value="ASKHA_NBD_PilM"/>
    <property type="match status" value="1"/>
</dbReference>
<dbReference type="PIRSF" id="PIRSF019169">
    <property type="entry name" value="PilM"/>
    <property type="match status" value="1"/>
</dbReference>
<dbReference type="EMBL" id="MFLY01000029">
    <property type="protein sequence ID" value="OGG72831.1"/>
    <property type="molecule type" value="Genomic_DNA"/>
</dbReference>
<protein>
    <recommendedName>
        <fullName evidence="3">SHS2 domain-containing protein</fullName>
    </recommendedName>
</protein>
<dbReference type="Proteomes" id="UP000177306">
    <property type="component" value="Unassembled WGS sequence"/>
</dbReference>
<proteinExistence type="predicted"/>
<dbReference type="PANTHER" id="PTHR32432:SF3">
    <property type="entry name" value="ETHANOLAMINE UTILIZATION PROTEIN EUTJ"/>
    <property type="match status" value="1"/>
</dbReference>